<feature type="domain" description="LTD" evidence="1">
    <location>
        <begin position="26"/>
        <end position="206"/>
    </location>
</feature>
<dbReference type="Pfam" id="PF00932">
    <property type="entry name" value="LTD"/>
    <property type="match status" value="1"/>
</dbReference>
<accession>A0A644VIA5</accession>
<comment type="caution">
    <text evidence="2">The sequence shown here is derived from an EMBL/GenBank/DDBJ whole genome shotgun (WGS) entry which is preliminary data.</text>
</comment>
<dbReference type="SUPFAM" id="SSF51445">
    <property type="entry name" value="(Trans)glycosidases"/>
    <property type="match status" value="1"/>
</dbReference>
<dbReference type="PROSITE" id="PS51841">
    <property type="entry name" value="LTD"/>
    <property type="match status" value="1"/>
</dbReference>
<protein>
    <recommendedName>
        <fullName evidence="1">LTD domain-containing protein</fullName>
    </recommendedName>
</protein>
<dbReference type="EMBL" id="VSSQ01000321">
    <property type="protein sequence ID" value="MPL91124.1"/>
    <property type="molecule type" value="Genomic_DNA"/>
</dbReference>
<evidence type="ECO:0000259" key="1">
    <source>
        <dbReference type="PROSITE" id="PS51841"/>
    </source>
</evidence>
<dbReference type="InterPro" id="IPR017853">
    <property type="entry name" value="GH"/>
</dbReference>
<name>A0A644VIA5_9ZZZZ</name>
<sequence>MHFVIKILFILWALCVASCETVPHVDDPSEKEDTLSTLIINEVCGKTNSEWIEILNTSDSISIDISGLLVVHKNHLNQFSTLHRVPDNTILEAGTYKVFDKADGSLSGGFPLDKTLTLYLISSKKDTLDVFDRDKEIGLNKVHPQSASYARLPNGADTWSISYVPTKGIENQQANVDVSDNNGIWVRGEHFAGLNFKALAGYGITNVFINESVISSMGETSFKNRVAAAKMEDVKVHIWFQCFYKNGSWVNPINTTTKQFNQEYFDELITRAERYVRFGDIAGIHLDYVRYPGTAHQYGYSTEVTGRKAITEFCRQIYVAVKAIDPNVKLSAALMNETSSNAYYYGQDAKAMSPYMDIFIPMVYRYSYGASGMIDKGVSWVFNTTKWFVNEVKSAGEDTEVWAGIMTYKPMAANDTQIQNLSAGQLEIDCRLALKNDAGTASGATGIVLFRYGIVNYFDMTAIYF</sequence>
<gene>
    <name evidence="2" type="ORF">SDC9_37187</name>
</gene>
<dbReference type="Gene3D" id="3.20.20.80">
    <property type="entry name" value="Glycosidases"/>
    <property type="match status" value="1"/>
</dbReference>
<dbReference type="Gene3D" id="2.60.40.1260">
    <property type="entry name" value="Lamin Tail domain"/>
    <property type="match status" value="1"/>
</dbReference>
<dbReference type="Pfam" id="PF13200">
    <property type="entry name" value="DUF4015"/>
    <property type="match status" value="1"/>
</dbReference>
<dbReference type="AlphaFoldDB" id="A0A644VIA5"/>
<dbReference type="SUPFAM" id="SSF74853">
    <property type="entry name" value="Lamin A/C globular tail domain"/>
    <property type="match status" value="1"/>
</dbReference>
<dbReference type="InterPro" id="IPR025275">
    <property type="entry name" value="DUF4015"/>
</dbReference>
<proteinExistence type="predicted"/>
<reference evidence="2" key="1">
    <citation type="submission" date="2019-08" db="EMBL/GenBank/DDBJ databases">
        <authorList>
            <person name="Kucharzyk K."/>
            <person name="Murdoch R.W."/>
            <person name="Higgins S."/>
            <person name="Loffler F."/>
        </authorList>
    </citation>
    <scope>NUCLEOTIDE SEQUENCE</scope>
</reference>
<dbReference type="InterPro" id="IPR001322">
    <property type="entry name" value="Lamin_tail_dom"/>
</dbReference>
<dbReference type="InterPro" id="IPR036415">
    <property type="entry name" value="Lamin_tail_dom_sf"/>
</dbReference>
<evidence type="ECO:0000313" key="2">
    <source>
        <dbReference type="EMBL" id="MPL91124.1"/>
    </source>
</evidence>
<organism evidence="2">
    <name type="scientific">bioreactor metagenome</name>
    <dbReference type="NCBI Taxonomy" id="1076179"/>
    <lineage>
        <taxon>unclassified sequences</taxon>
        <taxon>metagenomes</taxon>
        <taxon>ecological metagenomes</taxon>
    </lineage>
</organism>